<reference evidence="2 3" key="1">
    <citation type="journal article" date="2016" name="Mol. Biol. Evol.">
        <title>Comparative Genomics of Early-Diverging Mushroom-Forming Fungi Provides Insights into the Origins of Lignocellulose Decay Capabilities.</title>
        <authorList>
            <person name="Nagy L.G."/>
            <person name="Riley R."/>
            <person name="Tritt A."/>
            <person name="Adam C."/>
            <person name="Daum C."/>
            <person name="Floudas D."/>
            <person name="Sun H."/>
            <person name="Yadav J.S."/>
            <person name="Pangilinan J."/>
            <person name="Larsson K.H."/>
            <person name="Matsuura K."/>
            <person name="Barry K."/>
            <person name="Labutti K."/>
            <person name="Kuo R."/>
            <person name="Ohm R.A."/>
            <person name="Bhattacharya S.S."/>
            <person name="Shirouzu T."/>
            <person name="Yoshinaga Y."/>
            <person name="Martin F.M."/>
            <person name="Grigoriev I.V."/>
            <person name="Hibbett D.S."/>
        </authorList>
    </citation>
    <scope>NUCLEOTIDE SEQUENCE [LARGE SCALE GENOMIC DNA]</scope>
    <source>
        <strain evidence="2 3">HHB9708</strain>
    </source>
</reference>
<evidence type="ECO:0000256" key="1">
    <source>
        <dbReference type="SAM" id="MobiDB-lite"/>
    </source>
</evidence>
<proteinExistence type="predicted"/>
<dbReference type="EMBL" id="KV419405">
    <property type="protein sequence ID" value="KZS93937.1"/>
    <property type="molecule type" value="Genomic_DNA"/>
</dbReference>
<name>A0A164V965_9AGAM</name>
<evidence type="ECO:0000313" key="2">
    <source>
        <dbReference type="EMBL" id="KZS93937.1"/>
    </source>
</evidence>
<protein>
    <submittedName>
        <fullName evidence="2">Uncharacterized protein</fullName>
    </submittedName>
</protein>
<sequence length="170" mass="19050">MHFEWRVPQTTDRTGLAKKKDIRVDKSDFPSFKKQNSHANRERSRAKFLRGYKMGCRSGRSPTEQAHKFAAQDGTCTRKQSREDQSVETGENLSVRVFVATVSPANSVPGDTPILDHFLIGILVRTYRFNTSATTAGHVQSASSLQLSPPPRRMSEAHDAQSPQIIHKTD</sequence>
<keyword evidence="3" id="KW-1185">Reference proteome</keyword>
<accession>A0A164V965</accession>
<gene>
    <name evidence="2" type="ORF">SISNIDRAFT_465536</name>
</gene>
<dbReference type="Proteomes" id="UP000076722">
    <property type="component" value="Unassembled WGS sequence"/>
</dbReference>
<evidence type="ECO:0000313" key="3">
    <source>
        <dbReference type="Proteomes" id="UP000076722"/>
    </source>
</evidence>
<organism evidence="2 3">
    <name type="scientific">Sistotremastrum niveocremeum HHB9708</name>
    <dbReference type="NCBI Taxonomy" id="1314777"/>
    <lineage>
        <taxon>Eukaryota</taxon>
        <taxon>Fungi</taxon>
        <taxon>Dikarya</taxon>
        <taxon>Basidiomycota</taxon>
        <taxon>Agaricomycotina</taxon>
        <taxon>Agaricomycetes</taxon>
        <taxon>Sistotremastrales</taxon>
        <taxon>Sistotremastraceae</taxon>
        <taxon>Sertulicium</taxon>
        <taxon>Sertulicium niveocremeum</taxon>
    </lineage>
</organism>
<feature type="region of interest" description="Disordered" evidence="1">
    <location>
        <begin position="138"/>
        <end position="170"/>
    </location>
</feature>
<dbReference type="AlphaFoldDB" id="A0A164V965"/>
<feature type="region of interest" description="Disordered" evidence="1">
    <location>
        <begin position="57"/>
        <end position="88"/>
    </location>
</feature>